<dbReference type="InterPro" id="IPR010982">
    <property type="entry name" value="Lambda_DNA-bd_dom_sf"/>
</dbReference>
<dbReference type="Gene3D" id="1.10.260.40">
    <property type="entry name" value="lambda repressor-like DNA-binding domains"/>
    <property type="match status" value="1"/>
</dbReference>
<dbReference type="EMBL" id="CP032418">
    <property type="protein sequence ID" value="AYC30332.1"/>
    <property type="molecule type" value="Genomic_DNA"/>
</dbReference>
<dbReference type="GO" id="GO:0003677">
    <property type="term" value="F:DNA binding"/>
    <property type="evidence" value="ECO:0007669"/>
    <property type="project" value="UniProtKB-KW"/>
</dbReference>
<feature type="domain" description="HTH cro/C1-type" evidence="2">
    <location>
        <begin position="5"/>
        <end position="60"/>
    </location>
</feature>
<dbReference type="Pfam" id="PF08448">
    <property type="entry name" value="PAS_4"/>
    <property type="match status" value="1"/>
</dbReference>
<accession>A0A385YXZ8</accession>
<dbReference type="AlphaFoldDB" id="A0A385YXZ8"/>
<dbReference type="Proteomes" id="UP000265725">
    <property type="component" value="Chromosome"/>
</dbReference>
<dbReference type="RefSeq" id="WP_119884049.1">
    <property type="nucleotide sequence ID" value="NZ_CP032418.1"/>
</dbReference>
<dbReference type="InterPro" id="IPR013656">
    <property type="entry name" value="PAS_4"/>
</dbReference>
<dbReference type="SMART" id="SM00530">
    <property type="entry name" value="HTH_XRE"/>
    <property type="match status" value="1"/>
</dbReference>
<name>A0A385YXZ8_9BACL</name>
<dbReference type="PROSITE" id="PS50943">
    <property type="entry name" value="HTH_CROC1"/>
    <property type="match status" value="1"/>
</dbReference>
<organism evidence="3 4">
    <name type="scientific">Paenisporosarcina cavernae</name>
    <dbReference type="NCBI Taxonomy" id="2320858"/>
    <lineage>
        <taxon>Bacteria</taxon>
        <taxon>Bacillati</taxon>
        <taxon>Bacillota</taxon>
        <taxon>Bacilli</taxon>
        <taxon>Bacillales</taxon>
        <taxon>Caryophanaceae</taxon>
        <taxon>Paenisporosarcina</taxon>
    </lineage>
</organism>
<dbReference type="PANTHER" id="PTHR46558:SF11">
    <property type="entry name" value="HTH-TYPE TRANSCRIPTIONAL REGULATOR XRE"/>
    <property type="match status" value="1"/>
</dbReference>
<dbReference type="KEGG" id="paek:D3873_10915"/>
<dbReference type="CDD" id="cd00093">
    <property type="entry name" value="HTH_XRE"/>
    <property type="match status" value="1"/>
</dbReference>
<reference evidence="4" key="1">
    <citation type="submission" date="2018-09" db="EMBL/GenBank/DDBJ databases">
        <authorList>
            <person name="Zhu H."/>
        </authorList>
    </citation>
    <scope>NUCLEOTIDE SEQUENCE [LARGE SCALE GENOMIC DNA]</scope>
    <source>
        <strain evidence="4">K2R23-3</strain>
    </source>
</reference>
<dbReference type="InterPro" id="IPR001387">
    <property type="entry name" value="Cro/C1-type_HTH"/>
</dbReference>
<proteinExistence type="predicted"/>
<gene>
    <name evidence="3" type="ORF">D3873_10915</name>
</gene>
<keyword evidence="1" id="KW-0238">DNA-binding</keyword>
<dbReference type="SUPFAM" id="SSF47413">
    <property type="entry name" value="lambda repressor-like DNA-binding domains"/>
    <property type="match status" value="1"/>
</dbReference>
<evidence type="ECO:0000313" key="3">
    <source>
        <dbReference type="EMBL" id="AYC30332.1"/>
    </source>
</evidence>
<protein>
    <submittedName>
        <fullName evidence="3">Helix-turn-helix domain-containing protein</fullName>
    </submittedName>
</protein>
<dbReference type="PANTHER" id="PTHR46558">
    <property type="entry name" value="TRACRIPTIONAL REGULATORY PROTEIN-RELATED-RELATED"/>
    <property type="match status" value="1"/>
</dbReference>
<dbReference type="OrthoDB" id="1859224at2"/>
<evidence type="ECO:0000256" key="1">
    <source>
        <dbReference type="ARBA" id="ARBA00023125"/>
    </source>
</evidence>
<evidence type="ECO:0000313" key="4">
    <source>
        <dbReference type="Proteomes" id="UP000265725"/>
    </source>
</evidence>
<dbReference type="InterPro" id="IPR035965">
    <property type="entry name" value="PAS-like_dom_sf"/>
</dbReference>
<keyword evidence="4" id="KW-1185">Reference proteome</keyword>
<dbReference type="SUPFAM" id="SSF55785">
    <property type="entry name" value="PYP-like sensor domain (PAS domain)"/>
    <property type="match status" value="1"/>
</dbReference>
<dbReference type="Gene3D" id="3.30.450.20">
    <property type="entry name" value="PAS domain"/>
    <property type="match status" value="1"/>
</dbReference>
<dbReference type="Pfam" id="PF01381">
    <property type="entry name" value="HTH_3"/>
    <property type="match status" value="1"/>
</dbReference>
<sequence length="175" mass="20169">MRKWLMEKRKKQQLTQEEVSIKAHINRAYYSQIESGTRNPSMEVAKNIATVLNFSPFAFFMNENTEPFHVALKNAPIVIAHCDLDLRYTWLYNPHADFEQDASIGKTDLELDDNEGTRALMELKKEVIETKRQIHRKICFPLSTGEICYSVFAEPLLNQQGQITGIVTASMEMID</sequence>
<evidence type="ECO:0000259" key="2">
    <source>
        <dbReference type="PROSITE" id="PS50943"/>
    </source>
</evidence>